<dbReference type="PANTHER" id="PTHR20930:SF0">
    <property type="entry name" value="PROTEIN ILRUN"/>
    <property type="match status" value="1"/>
</dbReference>
<organism evidence="2">
    <name type="scientific">Flexilinea flocculi</name>
    <dbReference type="NCBI Taxonomy" id="1678840"/>
    <lineage>
        <taxon>Bacteria</taxon>
        <taxon>Bacillati</taxon>
        <taxon>Chloroflexota</taxon>
        <taxon>Anaerolineae</taxon>
        <taxon>Anaerolineales</taxon>
        <taxon>Anaerolineaceae</taxon>
        <taxon>Flexilinea</taxon>
    </lineage>
</organism>
<evidence type="ECO:0000313" key="3">
    <source>
        <dbReference type="Proteomes" id="UP000053370"/>
    </source>
</evidence>
<dbReference type="Pfam" id="PF16158">
    <property type="entry name" value="N_BRCA1_IG"/>
    <property type="match status" value="1"/>
</dbReference>
<dbReference type="EMBL" id="DF968181">
    <property type="protein sequence ID" value="GAP40781.1"/>
    <property type="molecule type" value="Genomic_DNA"/>
</dbReference>
<dbReference type="RefSeq" id="WP_062280663.1">
    <property type="nucleotide sequence ID" value="NZ_DF968181.1"/>
</dbReference>
<dbReference type="AlphaFoldDB" id="A0A0S7BKA7"/>
<keyword evidence="3" id="KW-1185">Reference proteome</keyword>
<evidence type="ECO:0000313" key="2">
    <source>
        <dbReference type="EMBL" id="GAP40781.1"/>
    </source>
</evidence>
<dbReference type="PROSITE" id="PS51257">
    <property type="entry name" value="PROKAR_LIPOPROTEIN"/>
    <property type="match status" value="1"/>
</dbReference>
<reference evidence="2" key="1">
    <citation type="journal article" date="2015" name="Genome Announc.">
        <title>Draft Genome Sequence of Anaerolineae Strain TC1, a Novel Isolate from a Methanogenic Wastewater Treatment System.</title>
        <authorList>
            <person name="Matsuura N."/>
            <person name="Tourlousse D.M."/>
            <person name="Sun L."/>
            <person name="Toyonaga M."/>
            <person name="Kuroda K."/>
            <person name="Ohashi A."/>
            <person name="Cruz R."/>
            <person name="Yamaguchi T."/>
            <person name="Sekiguchi Y."/>
        </authorList>
    </citation>
    <scope>NUCLEOTIDE SEQUENCE [LARGE SCALE GENOMIC DNA]</scope>
    <source>
        <strain evidence="2">TC1</strain>
    </source>
</reference>
<dbReference type="OrthoDB" id="159249at2"/>
<gene>
    <name evidence="2" type="ORF">ATC1_13761</name>
</gene>
<dbReference type="Proteomes" id="UP000053370">
    <property type="component" value="Unassembled WGS sequence"/>
</dbReference>
<proteinExistence type="predicted"/>
<dbReference type="STRING" id="1678840.ATC1_13761"/>
<accession>A0A0S7BKA7</accession>
<name>A0A0S7BKA7_9CHLR</name>
<dbReference type="InterPro" id="IPR032350">
    <property type="entry name" value="Nbr1_FW"/>
</dbReference>
<dbReference type="Gene3D" id="2.60.40.10">
    <property type="entry name" value="Immunoglobulins"/>
    <property type="match status" value="1"/>
</dbReference>
<sequence>MKKLIFWFIFITVIVSGCTGNIPVQIDINATVESAVSSALAANKDFVRQEILDYSQNVQNTQIASQIDQKINNAISELKLADVNLPMEQLTVTPTLSISSNSKDGCTNRFEYVSDVTFPDGSMTLPYTTFTKSWYIQNTGTCTWNSKYKVVYYSGDNVGTAKSFPLFTSDKIAKPGESIIASVKLYAGEGHNNDYTTYWSLQSDDGEIFNGGTAQNIPLSSVFHVGSQYNFYDNLSGAICSDNTGYFYCGSSDKTSGRGVAFYESNPTVESNYAGQPAIIIAPPLIDGGKTSVTFGPVRVPRGTWLRSSISCRPNAPLCNAKVRLYVQVEGLTPQIVTESQEFNDGFVTEWNVQLSDYGYHDQDLTYTFEVEAIGGADKDDEIVFQVPRLTDKAPIL</sequence>
<evidence type="ECO:0000259" key="1">
    <source>
        <dbReference type="Pfam" id="PF16158"/>
    </source>
</evidence>
<feature type="domain" description="Nbr1 FW" evidence="1">
    <location>
        <begin position="117"/>
        <end position="209"/>
    </location>
</feature>
<dbReference type="InterPro" id="IPR013783">
    <property type="entry name" value="Ig-like_fold"/>
</dbReference>
<protein>
    <recommendedName>
        <fullName evidence="1">Nbr1 FW domain-containing protein</fullName>
    </recommendedName>
</protein>
<dbReference type="CDD" id="cd14947">
    <property type="entry name" value="NBR1_like"/>
    <property type="match status" value="1"/>
</dbReference>
<dbReference type="PANTHER" id="PTHR20930">
    <property type="entry name" value="OVARIAN CARCINOMA ANTIGEN CA125-RELATED"/>
    <property type="match status" value="1"/>
</dbReference>